<keyword evidence="15 18" id="KW-0472">Membrane</keyword>
<dbReference type="PROSITE" id="PS50110">
    <property type="entry name" value="RESPONSE_REGULATORY"/>
    <property type="match status" value="1"/>
</dbReference>
<feature type="transmembrane region" description="Helical" evidence="18">
    <location>
        <begin position="18"/>
        <end position="40"/>
    </location>
</feature>
<evidence type="ECO:0000256" key="15">
    <source>
        <dbReference type="ARBA" id="ARBA00023136"/>
    </source>
</evidence>
<dbReference type="Pfam" id="PF25487">
    <property type="entry name" value="ETR1_N"/>
    <property type="match status" value="1"/>
</dbReference>
<feature type="transmembrane region" description="Helical" evidence="18">
    <location>
        <begin position="52"/>
        <end position="72"/>
    </location>
</feature>
<evidence type="ECO:0000256" key="18">
    <source>
        <dbReference type="SAM" id="Phobius"/>
    </source>
</evidence>
<dbReference type="Pfam" id="PF00072">
    <property type="entry name" value="Response_reg"/>
    <property type="match status" value="1"/>
</dbReference>
<dbReference type="GO" id="GO:0051740">
    <property type="term" value="F:ethylene binding"/>
    <property type="evidence" value="ECO:0007669"/>
    <property type="project" value="TreeGrafter"/>
</dbReference>
<dbReference type="SMART" id="SM00448">
    <property type="entry name" value="REC"/>
    <property type="match status" value="1"/>
</dbReference>
<dbReference type="GO" id="GO:0005524">
    <property type="term" value="F:ATP binding"/>
    <property type="evidence" value="ECO:0007669"/>
    <property type="project" value="UniProtKB-KW"/>
</dbReference>
<dbReference type="SUPFAM" id="SSF55781">
    <property type="entry name" value="GAF domain-like"/>
    <property type="match status" value="1"/>
</dbReference>
<dbReference type="Gene3D" id="3.30.565.10">
    <property type="entry name" value="Histidine kinase-like ATPase, C-terminal domain"/>
    <property type="match status" value="1"/>
</dbReference>
<keyword evidence="9" id="KW-0418">Kinase</keyword>
<feature type="transmembrane region" description="Helical" evidence="18">
    <location>
        <begin position="78"/>
        <end position="103"/>
    </location>
</feature>
<comment type="cofactor">
    <cofactor evidence="1">
        <name>Cu cation</name>
        <dbReference type="ChEBI" id="CHEBI:23378"/>
    </cofactor>
</comment>
<keyword evidence="7" id="KW-0547">Nucleotide-binding</keyword>
<dbReference type="GO" id="GO:0046872">
    <property type="term" value="F:metal ion binding"/>
    <property type="evidence" value="ECO:0007669"/>
    <property type="project" value="UniProtKB-KW"/>
</dbReference>
<dbReference type="SUPFAM" id="SSF52172">
    <property type="entry name" value="CheY-like"/>
    <property type="match status" value="1"/>
</dbReference>
<accession>A0AA39A0H3</accession>
<evidence type="ECO:0000256" key="2">
    <source>
        <dbReference type="ARBA" id="ARBA00004477"/>
    </source>
</evidence>
<evidence type="ECO:0000256" key="13">
    <source>
        <dbReference type="ARBA" id="ARBA00023008"/>
    </source>
</evidence>
<dbReference type="Gene3D" id="3.40.50.2300">
    <property type="match status" value="1"/>
</dbReference>
<dbReference type="PANTHER" id="PTHR24423">
    <property type="entry name" value="TWO-COMPONENT SENSOR HISTIDINE KINASE"/>
    <property type="match status" value="1"/>
</dbReference>
<keyword evidence="13" id="KW-0186">Copper</keyword>
<proteinExistence type="inferred from homology"/>
<evidence type="ECO:0000256" key="4">
    <source>
        <dbReference type="ARBA" id="ARBA00022679"/>
    </source>
</evidence>
<comment type="caution">
    <text evidence="17">Lacks conserved residue(s) required for the propagation of feature annotation.</text>
</comment>
<feature type="domain" description="Response regulatory" evidence="19">
    <location>
        <begin position="590"/>
        <end position="708"/>
    </location>
</feature>
<keyword evidence="4" id="KW-0808">Transferase</keyword>
<evidence type="ECO:0000256" key="5">
    <source>
        <dbReference type="ARBA" id="ARBA00022692"/>
    </source>
</evidence>
<evidence type="ECO:0000256" key="12">
    <source>
        <dbReference type="ARBA" id="ARBA00022989"/>
    </source>
</evidence>
<dbReference type="GO" id="GO:0038199">
    <property type="term" value="F:ethylene receptor activity"/>
    <property type="evidence" value="ECO:0007669"/>
    <property type="project" value="TreeGrafter"/>
</dbReference>
<evidence type="ECO:0000259" key="19">
    <source>
        <dbReference type="PROSITE" id="PS50110"/>
    </source>
</evidence>
<evidence type="ECO:0000256" key="9">
    <source>
        <dbReference type="ARBA" id="ARBA00022777"/>
    </source>
</evidence>
<gene>
    <name evidence="20" type="ORF">PVL29_007529</name>
</gene>
<comment type="caution">
    <text evidence="20">The sequence shown here is derived from an EMBL/GenBank/DDBJ whole genome shotgun (WGS) entry which is preliminary data.</text>
</comment>
<dbReference type="InterPro" id="IPR058544">
    <property type="entry name" value="ETR1_N"/>
</dbReference>
<evidence type="ECO:0000256" key="10">
    <source>
        <dbReference type="ARBA" id="ARBA00022824"/>
    </source>
</evidence>
<evidence type="ECO:0000256" key="16">
    <source>
        <dbReference type="ARBA" id="ARBA00023170"/>
    </source>
</evidence>
<evidence type="ECO:0000256" key="1">
    <source>
        <dbReference type="ARBA" id="ARBA00001935"/>
    </source>
</evidence>
<evidence type="ECO:0000256" key="3">
    <source>
        <dbReference type="ARBA" id="ARBA00009842"/>
    </source>
</evidence>
<reference evidence="20 21" key="1">
    <citation type="journal article" date="2023" name="BMC Biotechnol.">
        <title>Vitis rotundifolia cv Carlos genome sequencing.</title>
        <authorList>
            <person name="Huff M."/>
            <person name="Hulse-Kemp A."/>
            <person name="Scheffler B."/>
            <person name="Youngblood R."/>
            <person name="Simpson S."/>
            <person name="Babiker E."/>
            <person name="Staton M."/>
        </authorList>
    </citation>
    <scope>NUCLEOTIDE SEQUENCE [LARGE SCALE GENOMIC DNA]</scope>
    <source>
        <tissue evidence="20">Leaf</tissue>
    </source>
</reference>
<dbReference type="Proteomes" id="UP001168098">
    <property type="component" value="Unassembled WGS sequence"/>
</dbReference>
<dbReference type="InterPro" id="IPR011006">
    <property type="entry name" value="CheY-like_superfamily"/>
</dbReference>
<evidence type="ECO:0000256" key="14">
    <source>
        <dbReference type="ARBA" id="ARBA00023012"/>
    </source>
</evidence>
<evidence type="ECO:0000256" key="7">
    <source>
        <dbReference type="ARBA" id="ARBA00022741"/>
    </source>
</evidence>
<dbReference type="InterPro" id="IPR029016">
    <property type="entry name" value="GAF-like_dom_sf"/>
</dbReference>
<keyword evidence="11" id="KW-0067">ATP-binding</keyword>
<keyword evidence="5 18" id="KW-0812">Transmembrane</keyword>
<keyword evidence="21" id="KW-1185">Reference proteome</keyword>
<dbReference type="InterPro" id="IPR036890">
    <property type="entry name" value="HATPase_C_sf"/>
</dbReference>
<dbReference type="InterPro" id="IPR001789">
    <property type="entry name" value="Sig_transdc_resp-reg_receiver"/>
</dbReference>
<keyword evidence="12 18" id="KW-1133">Transmembrane helix</keyword>
<dbReference type="SMART" id="SM00065">
    <property type="entry name" value="GAF"/>
    <property type="match status" value="1"/>
</dbReference>
<dbReference type="Pfam" id="PF01590">
    <property type="entry name" value="GAF"/>
    <property type="match status" value="1"/>
</dbReference>
<comment type="similarity">
    <text evidence="3">Belongs to the ethylene receptor family.</text>
</comment>
<keyword evidence="14" id="KW-0902">Two-component regulatory system</keyword>
<keyword evidence="10" id="KW-0256">Endoplasmic reticulum</keyword>
<evidence type="ECO:0000256" key="17">
    <source>
        <dbReference type="PROSITE-ProRule" id="PRU00169"/>
    </source>
</evidence>
<dbReference type="EMBL" id="JARBHA010000006">
    <property type="protein sequence ID" value="KAJ9698494.1"/>
    <property type="molecule type" value="Genomic_DNA"/>
</dbReference>
<evidence type="ECO:0000313" key="20">
    <source>
        <dbReference type="EMBL" id="KAJ9698494.1"/>
    </source>
</evidence>
<dbReference type="InterPro" id="IPR003018">
    <property type="entry name" value="GAF"/>
</dbReference>
<organism evidence="20 21">
    <name type="scientific">Vitis rotundifolia</name>
    <name type="common">Muscadine grape</name>
    <dbReference type="NCBI Taxonomy" id="103349"/>
    <lineage>
        <taxon>Eukaryota</taxon>
        <taxon>Viridiplantae</taxon>
        <taxon>Streptophyta</taxon>
        <taxon>Embryophyta</taxon>
        <taxon>Tracheophyta</taxon>
        <taxon>Spermatophyta</taxon>
        <taxon>Magnoliopsida</taxon>
        <taxon>eudicotyledons</taxon>
        <taxon>Gunneridae</taxon>
        <taxon>Pentapetalae</taxon>
        <taxon>rosids</taxon>
        <taxon>Vitales</taxon>
        <taxon>Vitaceae</taxon>
        <taxon>Viteae</taxon>
        <taxon>Vitis</taxon>
    </lineage>
</organism>
<dbReference type="AlphaFoldDB" id="A0AA39A0H3"/>
<dbReference type="GO" id="GO:0004672">
    <property type="term" value="F:protein kinase activity"/>
    <property type="evidence" value="ECO:0007669"/>
    <property type="project" value="UniProtKB-ARBA"/>
</dbReference>
<keyword evidence="16" id="KW-0675">Receptor</keyword>
<evidence type="ECO:0000256" key="11">
    <source>
        <dbReference type="ARBA" id="ARBA00022840"/>
    </source>
</evidence>
<keyword evidence="8" id="KW-0936">Ethylene signaling pathway</keyword>
<sequence>MLSYYCDDLVLFGLDLHLFQRVADLFISMACFSILLELLYFLSRSSAFPFRFLWFSSFILLCGFTHFFLVVATQRCSFAFWVTLTVIKLCSALVSLVISLALLRLIPKMLNVMVREDLLRRKTRELGVKVELMRRNEETCQCVRMLTREIRMSLDRHTILYTTIVELSRALFLDNCAIWAVDDLGSVATLIHDLSRREDPVSIPVEGSELMDILGGDGVKLLGSNSMLGRETGNGSGVAIRVPILRVSDFGAAKACHAILVLVLPEDEVRIWSPEELELVEVVADQVALALSHAGIVEDSMMMIEKLMEHNIALHRAKEMALMANDSMCLAQKVMNLEMVKQSRSIAAILSILQIEKMGSEKQSRIVGHMAKISHVLSALMEDATGFLGLGDHRLEPKSRVFSLHSMLKEIESISRLLCAFQGLNFEMEVPGKLPDHVIGDQTRILQAVLYMLGNVLCLGDGGSLVLCVSSINSTDTNRLKWKQLTYEDSALLKFEVCRTNSKEYNQSSSEKNREKHNSETANPGIFSFNTCERMAKLMHGTLSIGPSSLGSGRSMNLTIRLPIHPSEGDLIEPRCMDPKTAGCLFKGMKTLLADSDSFNRSITRKLMTNLGCHLTVVSSWCQCIETLQLRGSHFHLLLIEDDLLEEDGKQIFAWIRKLSLRSSLRVVALTSESNWNIQSWCLHHGTDGVIRKPIILEELEDVLQRVFLLKEGTPFPFLQNPD</sequence>
<name>A0AA39A0H3_VITRO</name>
<protein>
    <recommendedName>
        <fullName evidence="19">Response regulatory domain-containing protein</fullName>
    </recommendedName>
</protein>
<dbReference type="PANTHER" id="PTHR24423:SF622">
    <property type="entry name" value="ETHYLENE RECEPTOR"/>
    <property type="match status" value="1"/>
</dbReference>
<evidence type="ECO:0000256" key="6">
    <source>
        <dbReference type="ARBA" id="ARBA00022723"/>
    </source>
</evidence>
<dbReference type="Gene3D" id="3.30.450.40">
    <property type="match status" value="1"/>
</dbReference>
<evidence type="ECO:0000313" key="21">
    <source>
        <dbReference type="Proteomes" id="UP001168098"/>
    </source>
</evidence>
<dbReference type="GO" id="GO:0005789">
    <property type="term" value="C:endoplasmic reticulum membrane"/>
    <property type="evidence" value="ECO:0007669"/>
    <property type="project" value="UniProtKB-SubCell"/>
</dbReference>
<evidence type="ECO:0000256" key="8">
    <source>
        <dbReference type="ARBA" id="ARBA00022745"/>
    </source>
</evidence>
<keyword evidence="6" id="KW-0479">Metal-binding</keyword>
<comment type="subcellular location">
    <subcellularLocation>
        <location evidence="2">Endoplasmic reticulum membrane</location>
        <topology evidence="2">Multi-pass membrane protein</topology>
    </subcellularLocation>
</comment>